<evidence type="ECO:0000313" key="2">
    <source>
        <dbReference type="Proteomes" id="UP000641206"/>
    </source>
</evidence>
<keyword evidence="2" id="KW-1185">Reference proteome</keyword>
<protein>
    <submittedName>
        <fullName evidence="1">Uncharacterized protein</fullName>
    </submittedName>
</protein>
<organism evidence="1 2">
    <name type="scientific">Oceanobacillus neutriphilus</name>
    <dbReference type="NCBI Taxonomy" id="531815"/>
    <lineage>
        <taxon>Bacteria</taxon>
        <taxon>Bacillati</taxon>
        <taxon>Bacillota</taxon>
        <taxon>Bacilli</taxon>
        <taxon>Bacillales</taxon>
        <taxon>Bacillaceae</taxon>
        <taxon>Oceanobacillus</taxon>
    </lineage>
</organism>
<dbReference type="Proteomes" id="UP000641206">
    <property type="component" value="Unassembled WGS sequence"/>
</dbReference>
<reference evidence="2" key="1">
    <citation type="journal article" date="2019" name="Int. J. Syst. Evol. Microbiol.">
        <title>The Global Catalogue of Microorganisms (GCM) 10K type strain sequencing project: providing services to taxonomists for standard genome sequencing and annotation.</title>
        <authorList>
            <consortium name="The Broad Institute Genomics Platform"/>
            <consortium name="The Broad Institute Genome Sequencing Center for Infectious Disease"/>
            <person name="Wu L."/>
            <person name="Ma J."/>
        </authorList>
    </citation>
    <scope>NUCLEOTIDE SEQUENCE [LARGE SCALE GENOMIC DNA]</scope>
    <source>
        <strain evidence="2">CGMCC 1.7693</strain>
    </source>
</reference>
<comment type="caution">
    <text evidence="1">The sequence shown here is derived from an EMBL/GenBank/DDBJ whole genome shotgun (WGS) entry which is preliminary data.</text>
</comment>
<sequence>MAEIKQFNSFQTSYKKMQEGLNISAAKINVEYYHHDFQSEPFLHIEAHVDMVKLDFIEDHGQVISIFTPELTLVFTENNYHTNLSNDSVVFGSKHDEETYCIIQFI</sequence>
<name>A0ABQ2P3B5_9BACI</name>
<proteinExistence type="predicted"/>
<gene>
    <name evidence="1" type="ORF">GCM10011346_52120</name>
</gene>
<accession>A0ABQ2P3B5</accession>
<evidence type="ECO:0000313" key="1">
    <source>
        <dbReference type="EMBL" id="GGP17188.1"/>
    </source>
</evidence>
<dbReference type="EMBL" id="BMLW01000027">
    <property type="protein sequence ID" value="GGP17188.1"/>
    <property type="molecule type" value="Genomic_DNA"/>
</dbReference>
<dbReference type="RefSeq" id="WP_188738683.1">
    <property type="nucleotide sequence ID" value="NZ_BMLW01000027.1"/>
</dbReference>